<dbReference type="VEuPathDB" id="FungiDB:FOZG_12924"/>
<dbReference type="EMBL" id="MRCX01000070">
    <property type="protein sequence ID" value="RKK74669.1"/>
    <property type="molecule type" value="Genomic_DNA"/>
</dbReference>
<organism evidence="2 3">
    <name type="scientific">Fusarium oxysporum</name>
    <name type="common">Fusarium vascular wilt</name>
    <dbReference type="NCBI Taxonomy" id="5507"/>
    <lineage>
        <taxon>Eukaryota</taxon>
        <taxon>Fungi</taxon>
        <taxon>Dikarya</taxon>
        <taxon>Ascomycota</taxon>
        <taxon>Pezizomycotina</taxon>
        <taxon>Sordariomycetes</taxon>
        <taxon>Hypocreomycetidae</taxon>
        <taxon>Hypocreales</taxon>
        <taxon>Nectriaceae</taxon>
        <taxon>Fusarium</taxon>
        <taxon>Fusarium oxysporum species complex</taxon>
    </lineage>
</organism>
<dbReference type="VEuPathDB" id="FungiDB:FOIG_12669"/>
<dbReference type="InterPro" id="IPR056693">
    <property type="entry name" value="DUF7791"/>
</dbReference>
<gene>
    <name evidence="2" type="ORF">BFJ69_g8387</name>
</gene>
<evidence type="ECO:0000259" key="1">
    <source>
        <dbReference type="Pfam" id="PF25053"/>
    </source>
</evidence>
<comment type="caution">
    <text evidence="2">The sequence shown here is derived from an EMBL/GenBank/DDBJ whole genome shotgun (WGS) entry which is preliminary data.</text>
</comment>
<dbReference type="VEuPathDB" id="FungiDB:FOXG_17494"/>
<evidence type="ECO:0000313" key="3">
    <source>
        <dbReference type="Proteomes" id="UP000285084"/>
    </source>
</evidence>
<dbReference type="VEuPathDB" id="FungiDB:FOC4_g10002420"/>
<sequence>MISNNIVEQAQGVFLWVILVVNYLRGGLRNNDDYSDLLQRLNDLPDDLEEYFKYMLQTIEDMYWESTTRIFRTVIAAEQSLPLLGFSFLDQEMGDPGYAVAMQSKHLSNGTHERICQRSRTRLNARCRDLLYVTDNKAENGVFRYQVDFLHRTVRDFFLDSNVLEEMVQQRTTKKFDPHLLLCKVMLALIKTSYTNEIYSEKDKHNLFLAERLMHYAHSVEGTFIQFEGTATDQMHQKSLVEVFCILDNLERTNSYRFGSTSNSLPPMKRRRTNREPLDVRTFLASAIQARLSLYVQERLRKEPQEILLKVGRPLLDYALRPDSGAPQETSGLEQGPVAPILRVLLDFGAKPNLRGSGYKKDTPWELFLEFCYENRVRGKDFAFMENIGAAMEIMIAHGARVDGTFKLSERLACEFAEVVEHLSIPPHSVDRIRDIIQKRDGIRWFLWNIISLVQRWIEVMRAFLQ</sequence>
<evidence type="ECO:0000313" key="2">
    <source>
        <dbReference type="EMBL" id="RKK74669.1"/>
    </source>
</evidence>
<dbReference type="Proteomes" id="UP000285084">
    <property type="component" value="Unassembled WGS sequence"/>
</dbReference>
<dbReference type="VEuPathDB" id="FungiDB:FOC1_g10001711"/>
<proteinExistence type="predicted"/>
<dbReference type="VEuPathDB" id="FungiDB:FOMG_17336"/>
<dbReference type="PANTHER" id="PTHR10039:SF5">
    <property type="entry name" value="NACHT DOMAIN-CONTAINING PROTEIN"/>
    <property type="match status" value="1"/>
</dbReference>
<feature type="domain" description="DUF7791" evidence="1">
    <location>
        <begin position="59"/>
        <end position="194"/>
    </location>
</feature>
<accession>A0A420N323</accession>
<protein>
    <recommendedName>
        <fullName evidence="1">DUF7791 domain-containing protein</fullName>
    </recommendedName>
</protein>
<dbReference type="Pfam" id="PF25053">
    <property type="entry name" value="DUF7791"/>
    <property type="match status" value="1"/>
</dbReference>
<dbReference type="PANTHER" id="PTHR10039">
    <property type="entry name" value="AMELOGENIN"/>
    <property type="match status" value="1"/>
</dbReference>
<dbReference type="AlphaFoldDB" id="A0A420N323"/>
<name>A0A420N323_FUSOX</name>
<dbReference type="VEuPathDB" id="FungiDB:FOZG_12923"/>
<reference evidence="2 3" key="1">
    <citation type="journal article" date="2018" name="Sci. Rep.">
        <title>Characterisation of pathogen-specific regions and novel effector candidates in Fusarium oxysporum f. sp. cepae.</title>
        <authorList>
            <person name="Armitage A.D."/>
            <person name="Taylor A."/>
            <person name="Sobczyk M.K."/>
            <person name="Baxter L."/>
            <person name="Greenfield B.P."/>
            <person name="Bates H.J."/>
            <person name="Wilson F."/>
            <person name="Jackson A.C."/>
            <person name="Ott S."/>
            <person name="Harrison R.J."/>
            <person name="Clarkson J.P."/>
        </authorList>
    </citation>
    <scope>NUCLEOTIDE SEQUENCE [LARGE SCALE GENOMIC DNA]</scope>
    <source>
        <strain evidence="2 3">Fo_A13</strain>
    </source>
</reference>